<sequence length="232" mass="26740">MKQLIKILIVEDDNTIASVLKKNLEQWNFNVRCAKNFSNILEEFEDYKPSLVIMDIGLPAFNGYHWCSEIRNKSQVPIIFLSSRNDKMDIVMAMQMGGDDYIEKPFDIDITIAKIQAVIRRTYQFTASMNEVGFAGTVLNLSTLTLVYNNKTTLLTANEIKILKCLYLAQGEFVSREKIMDVLWQNNQFVDDNTLSVNITRLRKKLENAGLFNFIENKKGLGYKLNEHHGNR</sequence>
<feature type="DNA-binding region" description="OmpR/PhoB-type" evidence="3">
    <location>
        <begin position="127"/>
        <end position="227"/>
    </location>
</feature>
<dbReference type="GO" id="GO:0006355">
    <property type="term" value="P:regulation of DNA-templated transcription"/>
    <property type="evidence" value="ECO:0007669"/>
    <property type="project" value="InterPro"/>
</dbReference>
<dbReference type="InterPro" id="IPR039420">
    <property type="entry name" value="WalR-like"/>
</dbReference>
<dbReference type="InterPro" id="IPR001789">
    <property type="entry name" value="Sig_transdc_resp-reg_receiver"/>
</dbReference>
<reference evidence="6" key="1">
    <citation type="submission" date="2012-01" db="EMBL/GenBank/DDBJ databases">
        <title>The Genome Sequence of Treponema denticola H-22.</title>
        <authorList>
            <consortium name="The Broad Institute Genome Sequencing Platform"/>
            <person name="Earl A."/>
            <person name="Ward D."/>
            <person name="Feldgarden M."/>
            <person name="Gevers D."/>
            <person name="Blanton J.M."/>
            <person name="Fenno C.J."/>
            <person name="Baranova O.V."/>
            <person name="Mathney J."/>
            <person name="Dewhirst F.E."/>
            <person name="Izard J."/>
            <person name="Young S.K."/>
            <person name="Zeng Q."/>
            <person name="Gargeya S."/>
            <person name="Fitzgerald M."/>
            <person name="Haas B."/>
            <person name="Abouelleil A."/>
            <person name="Alvarado L."/>
            <person name="Arachchi H.M."/>
            <person name="Berlin A."/>
            <person name="Chapman S.B."/>
            <person name="Gearin G."/>
            <person name="Goldberg J."/>
            <person name="Griggs A."/>
            <person name="Gujja S."/>
            <person name="Hansen M."/>
            <person name="Heiman D."/>
            <person name="Howarth C."/>
            <person name="Larimer J."/>
            <person name="Lui A."/>
            <person name="MacDonald P.J.P."/>
            <person name="McCowen C."/>
            <person name="Montmayeur A."/>
            <person name="Murphy C."/>
            <person name="Neiman D."/>
            <person name="Pearson M."/>
            <person name="Priest M."/>
            <person name="Roberts A."/>
            <person name="Saif S."/>
            <person name="Shea T."/>
            <person name="Sisk P."/>
            <person name="Stolte C."/>
            <person name="Sykes S."/>
            <person name="Wortman J."/>
            <person name="Nusbaum C."/>
            <person name="Birren B."/>
        </authorList>
    </citation>
    <scope>NUCLEOTIDE SEQUENCE [LARGE SCALE GENOMIC DNA]</scope>
    <source>
        <strain evidence="6">H-22</strain>
    </source>
</reference>
<dbReference type="Pfam" id="PF00072">
    <property type="entry name" value="Response_reg"/>
    <property type="match status" value="1"/>
</dbReference>
<evidence type="ECO:0000256" key="1">
    <source>
        <dbReference type="ARBA" id="ARBA00023125"/>
    </source>
</evidence>
<dbReference type="GO" id="GO:0000156">
    <property type="term" value="F:phosphorelay response regulator activity"/>
    <property type="evidence" value="ECO:0007669"/>
    <property type="project" value="TreeGrafter"/>
</dbReference>
<dbReference type="RefSeq" id="WP_002685466.1">
    <property type="nucleotide sequence ID" value="NZ_CM001795.1"/>
</dbReference>
<dbReference type="SUPFAM" id="SSF46894">
    <property type="entry name" value="C-terminal effector domain of the bipartite response regulators"/>
    <property type="match status" value="1"/>
</dbReference>
<dbReference type="PROSITE" id="PS50110">
    <property type="entry name" value="RESPONSE_REGULATORY"/>
    <property type="match status" value="1"/>
</dbReference>
<evidence type="ECO:0008006" key="7">
    <source>
        <dbReference type="Google" id="ProtNLM"/>
    </source>
</evidence>
<dbReference type="Pfam" id="PF00486">
    <property type="entry name" value="Trans_reg_C"/>
    <property type="match status" value="1"/>
</dbReference>
<keyword evidence="2" id="KW-0597">Phosphoprotein</keyword>
<evidence type="ECO:0000313" key="6">
    <source>
        <dbReference type="EMBL" id="EMB31687.1"/>
    </source>
</evidence>
<dbReference type="InterPro" id="IPR016032">
    <property type="entry name" value="Sig_transdc_resp-reg_C-effctor"/>
</dbReference>
<dbReference type="CDD" id="cd00383">
    <property type="entry name" value="trans_reg_C"/>
    <property type="match status" value="1"/>
</dbReference>
<dbReference type="GO" id="GO:0005829">
    <property type="term" value="C:cytosol"/>
    <property type="evidence" value="ECO:0007669"/>
    <property type="project" value="TreeGrafter"/>
</dbReference>
<dbReference type="Gene3D" id="3.40.50.2300">
    <property type="match status" value="1"/>
</dbReference>
<dbReference type="EMBL" id="AGDV01000020">
    <property type="protein sequence ID" value="EMB31687.1"/>
    <property type="molecule type" value="Genomic_DNA"/>
</dbReference>
<dbReference type="InterPro" id="IPR036388">
    <property type="entry name" value="WH-like_DNA-bd_sf"/>
</dbReference>
<dbReference type="SMART" id="SM00448">
    <property type="entry name" value="REC"/>
    <property type="match status" value="1"/>
</dbReference>
<dbReference type="PROSITE" id="PS51755">
    <property type="entry name" value="OMPR_PHOB"/>
    <property type="match status" value="1"/>
</dbReference>
<gene>
    <name evidence="6" type="ORF">HMPREF9726_02067</name>
</gene>
<evidence type="ECO:0000259" key="4">
    <source>
        <dbReference type="PROSITE" id="PS50110"/>
    </source>
</evidence>
<dbReference type="SUPFAM" id="SSF52172">
    <property type="entry name" value="CheY-like"/>
    <property type="match status" value="1"/>
</dbReference>
<dbReference type="PANTHER" id="PTHR48111">
    <property type="entry name" value="REGULATOR OF RPOS"/>
    <property type="match status" value="1"/>
</dbReference>
<dbReference type="GO" id="GO:0000976">
    <property type="term" value="F:transcription cis-regulatory region binding"/>
    <property type="evidence" value="ECO:0007669"/>
    <property type="project" value="TreeGrafter"/>
</dbReference>
<dbReference type="Proteomes" id="UP000011705">
    <property type="component" value="Chromosome"/>
</dbReference>
<comment type="caution">
    <text evidence="6">The sequence shown here is derived from an EMBL/GenBank/DDBJ whole genome shotgun (WGS) entry which is preliminary data.</text>
</comment>
<dbReference type="Gene3D" id="1.10.10.10">
    <property type="entry name" value="Winged helix-like DNA-binding domain superfamily/Winged helix DNA-binding domain"/>
    <property type="match status" value="1"/>
</dbReference>
<feature type="domain" description="Response regulatory" evidence="4">
    <location>
        <begin position="6"/>
        <end position="119"/>
    </location>
</feature>
<dbReference type="AlphaFoldDB" id="A0A0E2E2R8"/>
<dbReference type="CDD" id="cd18159">
    <property type="entry name" value="REC_OmpR_NsrR-like"/>
    <property type="match status" value="1"/>
</dbReference>
<dbReference type="HOGENOM" id="CLU_000445_30_3_12"/>
<dbReference type="SMART" id="SM00862">
    <property type="entry name" value="Trans_reg_C"/>
    <property type="match status" value="1"/>
</dbReference>
<feature type="modified residue" description="4-aspartylphosphate" evidence="2">
    <location>
        <position position="55"/>
    </location>
</feature>
<organism evidence="6">
    <name type="scientific">Treponema denticola H-22</name>
    <dbReference type="NCBI Taxonomy" id="999432"/>
    <lineage>
        <taxon>Bacteria</taxon>
        <taxon>Pseudomonadati</taxon>
        <taxon>Spirochaetota</taxon>
        <taxon>Spirochaetia</taxon>
        <taxon>Spirochaetales</taxon>
        <taxon>Treponemataceae</taxon>
        <taxon>Treponema</taxon>
    </lineage>
</organism>
<dbReference type="PANTHER" id="PTHR48111:SF43">
    <property type="entry name" value="STAGE 0 SPORULATION PROTEIN A HOMOLOG"/>
    <property type="match status" value="1"/>
</dbReference>
<dbReference type="PATRIC" id="fig|999432.5.peg.2148"/>
<dbReference type="InterPro" id="IPR011006">
    <property type="entry name" value="CheY-like_superfamily"/>
</dbReference>
<accession>A0A0E2E2R8</accession>
<protein>
    <recommendedName>
        <fullName evidence="7">Response regulatory domain-containing protein</fullName>
    </recommendedName>
</protein>
<evidence type="ECO:0000256" key="3">
    <source>
        <dbReference type="PROSITE-ProRule" id="PRU01091"/>
    </source>
</evidence>
<evidence type="ECO:0000259" key="5">
    <source>
        <dbReference type="PROSITE" id="PS51755"/>
    </source>
</evidence>
<dbReference type="GO" id="GO:0032993">
    <property type="term" value="C:protein-DNA complex"/>
    <property type="evidence" value="ECO:0007669"/>
    <property type="project" value="TreeGrafter"/>
</dbReference>
<evidence type="ECO:0000256" key="2">
    <source>
        <dbReference type="PROSITE-ProRule" id="PRU00169"/>
    </source>
</evidence>
<proteinExistence type="predicted"/>
<name>A0A0E2E2R8_TREDN</name>
<keyword evidence="1 3" id="KW-0238">DNA-binding</keyword>
<feature type="domain" description="OmpR/PhoB-type" evidence="5">
    <location>
        <begin position="127"/>
        <end position="227"/>
    </location>
</feature>
<dbReference type="InterPro" id="IPR001867">
    <property type="entry name" value="OmpR/PhoB-type_DNA-bd"/>
</dbReference>